<dbReference type="SUPFAM" id="SSF48452">
    <property type="entry name" value="TPR-like"/>
    <property type="match status" value="2"/>
</dbReference>
<keyword evidence="6" id="KW-0812">Transmembrane</keyword>
<dbReference type="AlphaFoldDB" id="A0A7H0VIQ1"/>
<dbReference type="PROSITE" id="PS50005">
    <property type="entry name" value="TPR"/>
    <property type="match status" value="1"/>
</dbReference>
<dbReference type="InterPro" id="IPR018062">
    <property type="entry name" value="HTH_AraC-typ_CS"/>
</dbReference>
<evidence type="ECO:0000313" key="8">
    <source>
        <dbReference type="EMBL" id="QNR25599.1"/>
    </source>
</evidence>
<dbReference type="RefSeq" id="WP_210760126.1">
    <property type="nucleotide sequence ID" value="NZ_CP060139.1"/>
</dbReference>
<dbReference type="InterPro" id="IPR019734">
    <property type="entry name" value="TPR_rpt"/>
</dbReference>
<dbReference type="PROSITE" id="PS01124">
    <property type="entry name" value="HTH_ARAC_FAMILY_2"/>
    <property type="match status" value="1"/>
</dbReference>
<gene>
    <name evidence="8" type="ORF">H4K34_07080</name>
</gene>
<dbReference type="GO" id="GO:0043565">
    <property type="term" value="F:sequence-specific DNA binding"/>
    <property type="evidence" value="ECO:0007669"/>
    <property type="project" value="InterPro"/>
</dbReference>
<proteinExistence type="predicted"/>
<organism evidence="8 9">
    <name type="scientific">Croceimicrobium hydrocarbonivorans</name>
    <dbReference type="NCBI Taxonomy" id="2761580"/>
    <lineage>
        <taxon>Bacteria</taxon>
        <taxon>Pseudomonadati</taxon>
        <taxon>Bacteroidota</taxon>
        <taxon>Flavobacteriia</taxon>
        <taxon>Flavobacteriales</taxon>
        <taxon>Owenweeksiaceae</taxon>
        <taxon>Croceimicrobium</taxon>
    </lineage>
</organism>
<protein>
    <submittedName>
        <fullName evidence="8">Helix-turn-helix domain-containing protein</fullName>
    </submittedName>
</protein>
<dbReference type="Gene3D" id="1.10.10.60">
    <property type="entry name" value="Homeodomain-like"/>
    <property type="match status" value="1"/>
</dbReference>
<dbReference type="Proteomes" id="UP000516305">
    <property type="component" value="Chromosome"/>
</dbReference>
<keyword evidence="6" id="KW-0472">Membrane</keyword>
<evidence type="ECO:0000256" key="3">
    <source>
        <dbReference type="ARBA" id="ARBA00023163"/>
    </source>
</evidence>
<keyword evidence="6" id="KW-1133">Transmembrane helix</keyword>
<evidence type="ECO:0000256" key="1">
    <source>
        <dbReference type="ARBA" id="ARBA00023015"/>
    </source>
</evidence>
<evidence type="ECO:0000259" key="7">
    <source>
        <dbReference type="PROSITE" id="PS01124"/>
    </source>
</evidence>
<dbReference type="PANTHER" id="PTHR43280:SF2">
    <property type="entry name" value="HTH-TYPE TRANSCRIPTIONAL REGULATOR EXSA"/>
    <property type="match status" value="1"/>
</dbReference>
<dbReference type="PANTHER" id="PTHR43280">
    <property type="entry name" value="ARAC-FAMILY TRANSCRIPTIONAL REGULATOR"/>
    <property type="match status" value="1"/>
</dbReference>
<reference evidence="8 9" key="1">
    <citation type="submission" date="2020-08" db="EMBL/GenBank/DDBJ databases">
        <title>Croceimicrobium hydrocarbonivorans gen. nov., sp. nov., a novel marine bacterium isolated from a bacterial consortium that degrades polyethylene terephthalate.</title>
        <authorList>
            <person name="Liu R."/>
        </authorList>
    </citation>
    <scope>NUCLEOTIDE SEQUENCE [LARGE SCALE GENOMIC DNA]</scope>
    <source>
        <strain evidence="8 9">A20-9</strain>
    </source>
</reference>
<dbReference type="GO" id="GO:0003700">
    <property type="term" value="F:DNA-binding transcription factor activity"/>
    <property type="evidence" value="ECO:0007669"/>
    <property type="project" value="InterPro"/>
</dbReference>
<dbReference type="KEGG" id="chyd:H4K34_07080"/>
<feature type="transmembrane region" description="Helical" evidence="6">
    <location>
        <begin position="137"/>
        <end position="155"/>
    </location>
</feature>
<dbReference type="InterPro" id="IPR011990">
    <property type="entry name" value="TPR-like_helical_dom_sf"/>
</dbReference>
<dbReference type="Gene3D" id="3.40.50.10610">
    <property type="entry name" value="ABC-type transport auxiliary lipoprotein component"/>
    <property type="match status" value="1"/>
</dbReference>
<dbReference type="Gene3D" id="1.25.40.10">
    <property type="entry name" value="Tetratricopeptide repeat domain"/>
    <property type="match status" value="2"/>
</dbReference>
<dbReference type="SMART" id="SM00342">
    <property type="entry name" value="HTH_ARAC"/>
    <property type="match status" value="1"/>
</dbReference>
<feature type="compositionally biased region" description="Basic and acidic residues" evidence="5">
    <location>
        <begin position="119"/>
        <end position="128"/>
    </location>
</feature>
<dbReference type="PRINTS" id="PR00032">
    <property type="entry name" value="HTHARAC"/>
</dbReference>
<dbReference type="InterPro" id="IPR020449">
    <property type="entry name" value="Tscrpt_reg_AraC-type_HTH"/>
</dbReference>
<evidence type="ECO:0000256" key="6">
    <source>
        <dbReference type="SAM" id="Phobius"/>
    </source>
</evidence>
<keyword evidence="4" id="KW-0802">TPR repeat</keyword>
<evidence type="ECO:0000256" key="5">
    <source>
        <dbReference type="SAM" id="MobiDB-lite"/>
    </source>
</evidence>
<dbReference type="EMBL" id="CP060139">
    <property type="protein sequence ID" value="QNR25599.1"/>
    <property type="molecule type" value="Genomic_DNA"/>
</dbReference>
<accession>A0A7H0VIQ1</accession>
<dbReference type="Pfam" id="PF12833">
    <property type="entry name" value="HTH_18"/>
    <property type="match status" value="1"/>
</dbReference>
<feature type="region of interest" description="Disordered" evidence="5">
    <location>
        <begin position="109"/>
        <end position="128"/>
    </location>
</feature>
<evidence type="ECO:0000256" key="4">
    <source>
        <dbReference type="PROSITE-ProRule" id="PRU00339"/>
    </source>
</evidence>
<dbReference type="InterPro" id="IPR018060">
    <property type="entry name" value="HTH_AraC"/>
</dbReference>
<feature type="domain" description="HTH araC/xylS-type" evidence="7">
    <location>
        <begin position="13"/>
        <end position="112"/>
    </location>
</feature>
<dbReference type="PROSITE" id="PS00041">
    <property type="entry name" value="HTH_ARAC_FAMILY_1"/>
    <property type="match status" value="1"/>
</dbReference>
<dbReference type="SUPFAM" id="SSF46689">
    <property type="entry name" value="Homeodomain-like"/>
    <property type="match status" value="1"/>
</dbReference>
<dbReference type="InterPro" id="IPR009057">
    <property type="entry name" value="Homeodomain-like_sf"/>
</dbReference>
<evidence type="ECO:0000256" key="2">
    <source>
        <dbReference type="ARBA" id="ARBA00023125"/>
    </source>
</evidence>
<keyword evidence="2" id="KW-0238">DNA-binding</keyword>
<keyword evidence="3" id="KW-0804">Transcription</keyword>
<sequence length="691" mass="79909">MEDRQNSPSDFIKQAEEILLENLSSETFGVSELAEAMHMSRSNLLRKIKKDTELSASQFIRAYRLKQALLKLGGGASSVSEVAYEVGFGSVSYFVKCFREHYGYPPGKWEQNKIPEPQEELKTDPAKAEKKPKRNGFYYALAAVALILIAFFFLYPDAELEPALESEKSIVVLPFKNESSDSSNLYFVNGLMESTLNNLQKIEDLRVISRTSAEKFRTTALSIPEIADELQVQYLVEGSGQKVGDKVLLHIQLIDAARDEPLWAAEYHRELQDIFDLQREVAAEIADAIQVYVSEEERARIAKRPTQSLAAYDYYLQGLDPFYARTHESLQQAIGYFEKAIAEDEEFALAYADLALSYYFLDLFQREKQYTDLINQYSDQALLYDSKLDVSLIAKACYYLQVQDYRLALPHLEKALDYNPNSAAAIQMLSDFYAYYIPNSAKYVEYALKGIQLDGQAQDSTAKSYRYLQLANALVQAGFFREADAYLDQSQSLYPANPFVPHLRVFVDLVQDKDWQKAANALSRLYRRDTNAMDVLQDLAKLHYVLEDNDSAYFYFSKLVRHREANNLELYTYENAKIAYVYRALGYRAKADSLFADYVAYCEANDSKYQNAHQAIRYAYAQDWEKSLEYLEQFSQEDHIQYWFLLLEYEPLVKPMKEKAEFTRVFQQIKDRFWANHRKMREDLEGKGLLR</sequence>
<dbReference type="SMART" id="SM00028">
    <property type="entry name" value="TPR"/>
    <property type="match status" value="4"/>
</dbReference>
<name>A0A7H0VIQ1_9FLAO</name>
<feature type="repeat" description="TPR" evidence="4">
    <location>
        <begin position="389"/>
        <end position="422"/>
    </location>
</feature>
<keyword evidence="1" id="KW-0805">Transcription regulation</keyword>
<evidence type="ECO:0000313" key="9">
    <source>
        <dbReference type="Proteomes" id="UP000516305"/>
    </source>
</evidence>
<keyword evidence="9" id="KW-1185">Reference proteome</keyword>